<comment type="caution">
    <text evidence="1">The sequence shown here is derived from an EMBL/GenBank/DDBJ whole genome shotgun (WGS) entry which is preliminary data.</text>
</comment>
<name>A0A7C5RTU0_THERO</name>
<organism evidence="1">
    <name type="scientific">Thermomicrobium roseum</name>
    <dbReference type="NCBI Taxonomy" id="500"/>
    <lineage>
        <taxon>Bacteria</taxon>
        <taxon>Pseudomonadati</taxon>
        <taxon>Thermomicrobiota</taxon>
        <taxon>Thermomicrobia</taxon>
        <taxon>Thermomicrobiales</taxon>
        <taxon>Thermomicrobiaceae</taxon>
        <taxon>Thermomicrobium</taxon>
    </lineage>
</organism>
<proteinExistence type="predicted"/>
<protein>
    <submittedName>
        <fullName evidence="1">Uncharacterized protein</fullName>
    </submittedName>
</protein>
<evidence type="ECO:0000313" key="1">
    <source>
        <dbReference type="EMBL" id="HHM97004.1"/>
    </source>
</evidence>
<accession>A0A7C5RTU0</accession>
<sequence>MTLVFIALVPGLVLADEVRVTGNAIVISGGVKTVTITAGGSATVSYYIQQQPANQDGQQGCNANDGSPATLTFKANGSPISSTGTTVTANPSTLTFTQCGQGNSQSVTFSSSTPGTFVITVQVSDTGHGSYDANPATFTLIVNPPPDSTPPLITPAVSGTLGNDSWYVSDVTVTWSVTDPESSVTSTSGCDPTTITADTTGLTLTCTATSAGGTASQAVTIKRDATPPEILCAVPDQSMWYGDNVSVSCSASDSTSGLAGPSTFTLSTSVPVNTETSAATTNSQTVSDYAGNTATAGPFTFKIDRKAPTVSCTVPDQTVWYAADVSVTCTASDGGSGLADATDATFSLTTSVPADTETPSATTSSRTVADMVGNSTTVGPYSFKVDKKGPTVTLSCPTGPILQNTTISATWSATDGGSGVAGATSGNVLLDTTQVGSQTLTLPAGLVVDNAGNPSSSVNCTYQVVYQWSGFFAPVDNPSVWNVVQAGRSVPLKFSLNGYQGMNILLGAPRVQFVTCGAGLTDSITETEASTAGSSGLQYDPTTDQYIYVWKTDKAWAGRCGKVVLMLKDGTTREAWFQFRR</sequence>
<gene>
    <name evidence="1" type="ORF">ENM21_07320</name>
</gene>
<dbReference type="AlphaFoldDB" id="A0A7C5RTU0"/>
<reference evidence="1" key="1">
    <citation type="journal article" date="2020" name="mSystems">
        <title>Genome- and Community-Level Interaction Insights into Carbon Utilization and Element Cycling Functions of Hydrothermarchaeota in Hydrothermal Sediment.</title>
        <authorList>
            <person name="Zhou Z."/>
            <person name="Liu Y."/>
            <person name="Xu W."/>
            <person name="Pan J."/>
            <person name="Luo Z.H."/>
            <person name="Li M."/>
        </authorList>
    </citation>
    <scope>NUCLEOTIDE SEQUENCE [LARGE SCALE GENOMIC DNA]</scope>
    <source>
        <strain evidence="1">SpSt-1065</strain>
    </source>
</reference>
<dbReference type="EMBL" id="DRWX01000337">
    <property type="protein sequence ID" value="HHM97004.1"/>
    <property type="molecule type" value="Genomic_DNA"/>
</dbReference>
<dbReference type="NCBIfam" id="NF038114">
    <property type="entry name" value="rightmost"/>
    <property type="match status" value="1"/>
</dbReference>